<dbReference type="InterPro" id="IPR006461">
    <property type="entry name" value="PLAC_motif_containing"/>
</dbReference>
<evidence type="ECO:0000313" key="2">
    <source>
        <dbReference type="EMBL" id="VFV34006.1"/>
    </source>
</evidence>
<evidence type="ECO:0000313" key="3">
    <source>
        <dbReference type="Proteomes" id="UP000386466"/>
    </source>
</evidence>
<name>A0A485NQW7_LYNPA</name>
<dbReference type="AlphaFoldDB" id="A0A485NQW7"/>
<accession>A0A485NQW7</accession>
<dbReference type="Pfam" id="PF04749">
    <property type="entry name" value="PLAC8"/>
    <property type="match status" value="1"/>
</dbReference>
<dbReference type="PANTHER" id="PTHR15907">
    <property type="entry name" value="DUF614 FAMILY PROTEIN-RELATED"/>
    <property type="match status" value="1"/>
</dbReference>
<dbReference type="EMBL" id="CAAGRJ010019039">
    <property type="protein sequence ID" value="VFV34006.1"/>
    <property type="molecule type" value="Genomic_DNA"/>
</dbReference>
<comment type="similarity">
    <text evidence="1">Belongs to the cornifelin family.</text>
</comment>
<gene>
    <name evidence="2" type="ORF">LYPA_23C002518</name>
</gene>
<evidence type="ECO:0000256" key="1">
    <source>
        <dbReference type="ARBA" id="ARBA00009024"/>
    </source>
</evidence>
<organism evidence="2 3">
    <name type="scientific">Lynx pardinus</name>
    <name type="common">Iberian lynx</name>
    <name type="synonym">Felis pardina</name>
    <dbReference type="NCBI Taxonomy" id="191816"/>
    <lineage>
        <taxon>Eukaryota</taxon>
        <taxon>Metazoa</taxon>
        <taxon>Chordata</taxon>
        <taxon>Craniata</taxon>
        <taxon>Vertebrata</taxon>
        <taxon>Euteleostomi</taxon>
        <taxon>Mammalia</taxon>
        <taxon>Eutheria</taxon>
        <taxon>Laurasiatheria</taxon>
        <taxon>Carnivora</taxon>
        <taxon>Feliformia</taxon>
        <taxon>Felidae</taxon>
        <taxon>Felinae</taxon>
        <taxon>Lynx</taxon>
    </lineage>
</organism>
<keyword evidence="3" id="KW-1185">Reference proteome</keyword>
<reference evidence="2 3" key="1">
    <citation type="submission" date="2019-01" db="EMBL/GenBank/DDBJ databases">
        <authorList>
            <person name="Alioto T."/>
            <person name="Alioto T."/>
        </authorList>
    </citation>
    <scope>NUCLEOTIDE SEQUENCE [LARGE SCALE GENOMIC DNA]</scope>
</reference>
<dbReference type="NCBIfam" id="TIGR01571">
    <property type="entry name" value="A_thal_Cys_rich"/>
    <property type="match status" value="1"/>
</dbReference>
<dbReference type="Proteomes" id="UP000386466">
    <property type="component" value="Unassembled WGS sequence"/>
</dbReference>
<proteinExistence type="inferred from homology"/>
<protein>
    <submittedName>
        <fullName evidence="2">Placenta-specific gene 8</fullName>
    </submittedName>
</protein>
<sequence length="164" mass="18456">MSPFSPLPRMFMHTYTCHTNPPHEICSQATRHFLLRTYFLTTTAISDPALKMQAQSPMVIVTQPGYGPVLQNPNWQTGLCDCFSDCGVCLCGTFCFMCLACQVAADMNECCLCGTSVAMRTLYRTRYGISGSICDDYLVTHCCPQCSLCQIKRDINRRRAMRTF</sequence>